<sequence>MKPFAFETVDGEAPMGIGRSLMEVSALVMRQIRAGLKHREADGLTYSQVRSLIYLYGTPGASLSEVAEFLGIQAPTTSKLIDELVQAGLVRRQTAEDDRRKVLLEMTREGRLSLESAIRPAQLSIDSMLAPLGDEDRALVTRAMELLYPLLLPGCCGERAAA</sequence>
<protein>
    <submittedName>
        <fullName evidence="2">DNA-binding MarR family transcriptional regulator</fullName>
    </submittedName>
</protein>
<reference evidence="2 3" key="1">
    <citation type="submission" date="2020-08" db="EMBL/GenBank/DDBJ databases">
        <title>Genomic Encyclopedia of Type Strains, Phase IV (KMG-IV): sequencing the most valuable type-strain genomes for metagenomic binning, comparative biology and taxonomic classification.</title>
        <authorList>
            <person name="Goeker M."/>
        </authorList>
    </citation>
    <scope>NUCLEOTIDE SEQUENCE [LARGE SCALE GENOMIC DNA]</scope>
    <source>
        <strain evidence="2 3">DSM 29007</strain>
    </source>
</reference>
<dbReference type="Pfam" id="PF12802">
    <property type="entry name" value="MarR_2"/>
    <property type="match status" value="1"/>
</dbReference>
<dbReference type="RefSeq" id="WP_170039322.1">
    <property type="nucleotide sequence ID" value="NZ_JABDTL010000002.1"/>
</dbReference>
<keyword evidence="2" id="KW-0238">DNA-binding</keyword>
<dbReference type="GO" id="GO:0003700">
    <property type="term" value="F:DNA-binding transcription factor activity"/>
    <property type="evidence" value="ECO:0007669"/>
    <property type="project" value="InterPro"/>
</dbReference>
<dbReference type="PANTHER" id="PTHR33164:SF43">
    <property type="entry name" value="HTH-TYPE TRANSCRIPTIONAL REPRESSOR YETL"/>
    <property type="match status" value="1"/>
</dbReference>
<organism evidence="2 3">
    <name type="scientific">Longimicrobium terrae</name>
    <dbReference type="NCBI Taxonomy" id="1639882"/>
    <lineage>
        <taxon>Bacteria</taxon>
        <taxon>Pseudomonadati</taxon>
        <taxon>Gemmatimonadota</taxon>
        <taxon>Longimicrobiia</taxon>
        <taxon>Longimicrobiales</taxon>
        <taxon>Longimicrobiaceae</taxon>
        <taxon>Longimicrobium</taxon>
    </lineage>
</organism>
<name>A0A841GTI7_9BACT</name>
<dbReference type="PANTHER" id="PTHR33164">
    <property type="entry name" value="TRANSCRIPTIONAL REGULATOR, MARR FAMILY"/>
    <property type="match status" value="1"/>
</dbReference>
<dbReference type="PROSITE" id="PS50995">
    <property type="entry name" value="HTH_MARR_2"/>
    <property type="match status" value="1"/>
</dbReference>
<dbReference type="PRINTS" id="PR00598">
    <property type="entry name" value="HTHMARR"/>
</dbReference>
<dbReference type="GO" id="GO:0006950">
    <property type="term" value="P:response to stress"/>
    <property type="evidence" value="ECO:0007669"/>
    <property type="project" value="TreeGrafter"/>
</dbReference>
<dbReference type="GO" id="GO:0003677">
    <property type="term" value="F:DNA binding"/>
    <property type="evidence" value="ECO:0007669"/>
    <property type="project" value="UniProtKB-KW"/>
</dbReference>
<dbReference type="InterPro" id="IPR039422">
    <property type="entry name" value="MarR/SlyA-like"/>
</dbReference>
<feature type="domain" description="HTH marR-type" evidence="1">
    <location>
        <begin position="14"/>
        <end position="149"/>
    </location>
</feature>
<dbReference type="InterPro" id="IPR000835">
    <property type="entry name" value="HTH_MarR-typ"/>
</dbReference>
<dbReference type="Proteomes" id="UP000582837">
    <property type="component" value="Unassembled WGS sequence"/>
</dbReference>
<evidence type="ECO:0000313" key="2">
    <source>
        <dbReference type="EMBL" id="MBB6068428.1"/>
    </source>
</evidence>
<dbReference type="InterPro" id="IPR036390">
    <property type="entry name" value="WH_DNA-bd_sf"/>
</dbReference>
<dbReference type="SMART" id="SM00347">
    <property type="entry name" value="HTH_MARR"/>
    <property type="match status" value="1"/>
</dbReference>
<dbReference type="SUPFAM" id="SSF46785">
    <property type="entry name" value="Winged helix' DNA-binding domain"/>
    <property type="match status" value="1"/>
</dbReference>
<accession>A0A841GTI7</accession>
<gene>
    <name evidence="2" type="ORF">HNQ61_000039</name>
</gene>
<dbReference type="EMBL" id="JACHIA010000001">
    <property type="protein sequence ID" value="MBB6068428.1"/>
    <property type="molecule type" value="Genomic_DNA"/>
</dbReference>
<dbReference type="AlphaFoldDB" id="A0A841GTI7"/>
<evidence type="ECO:0000313" key="3">
    <source>
        <dbReference type="Proteomes" id="UP000582837"/>
    </source>
</evidence>
<dbReference type="Gene3D" id="1.10.10.10">
    <property type="entry name" value="Winged helix-like DNA-binding domain superfamily/Winged helix DNA-binding domain"/>
    <property type="match status" value="1"/>
</dbReference>
<proteinExistence type="predicted"/>
<dbReference type="InterPro" id="IPR036388">
    <property type="entry name" value="WH-like_DNA-bd_sf"/>
</dbReference>
<evidence type="ECO:0000259" key="1">
    <source>
        <dbReference type="PROSITE" id="PS50995"/>
    </source>
</evidence>
<keyword evidence="3" id="KW-1185">Reference proteome</keyword>
<comment type="caution">
    <text evidence="2">The sequence shown here is derived from an EMBL/GenBank/DDBJ whole genome shotgun (WGS) entry which is preliminary data.</text>
</comment>